<evidence type="ECO:0000256" key="1">
    <source>
        <dbReference type="ARBA" id="ARBA00004137"/>
    </source>
</evidence>
<dbReference type="PANTHER" id="PTHR21711:SF0">
    <property type="entry name" value="MITOCHONDRIAL INNER MEMBRANE PROTEASE ATP23 HOMOLOG"/>
    <property type="match status" value="1"/>
</dbReference>
<evidence type="ECO:0000256" key="8">
    <source>
        <dbReference type="ARBA" id="ARBA00025322"/>
    </source>
</evidence>
<keyword evidence="5 9" id="KW-0479">Metal-binding</keyword>
<evidence type="ECO:0000256" key="6">
    <source>
        <dbReference type="ARBA" id="ARBA00022801"/>
    </source>
</evidence>
<dbReference type="EC" id="3.4.24.-" evidence="9"/>
<dbReference type="InterPro" id="IPR019165">
    <property type="entry name" value="Peptidase_M76_ATP23"/>
</dbReference>
<keyword evidence="9" id="KW-0999">Mitochondrion inner membrane</keyword>
<name>A0AAN9UMU8_9PEZI</name>
<gene>
    <name evidence="11" type="primary">ATP23</name>
    <name evidence="11" type="ORF">SLS62_009532</name>
</gene>
<sequence>MADSSATATTAPAASAPSTSTSTSAPTPTPTSTETAAPPSSTSPAPVRLPSIVRNDPARTGFNPEAAWWVNYFKIITGQITDEGTFHYREQRYRVHEVRDRERCEAWRDWLFRHSPTVVFMRQKIRDLGGELDADNVVCRRCPARLTEDGAVHRQSGGFSPAHGILICSNEIRDRSHLEDTLSHEMIHAWDALRWKVDWVGDRDLKHAACTEIRASMLSGECRWTREFARGNWKLAQQFQECVRQRAVESVMARPRCKDDVQAVKVVNQVWDSCFSDTRPFDDIYR</sequence>
<keyword evidence="6 9" id="KW-0378">Hydrolase</keyword>
<dbReference type="Pfam" id="PF09768">
    <property type="entry name" value="Peptidase_M76"/>
    <property type="match status" value="1"/>
</dbReference>
<evidence type="ECO:0000256" key="9">
    <source>
        <dbReference type="RuleBase" id="RU364057"/>
    </source>
</evidence>
<evidence type="ECO:0000256" key="3">
    <source>
        <dbReference type="ARBA" id="ARBA00014615"/>
    </source>
</evidence>
<dbReference type="GO" id="GO:0046872">
    <property type="term" value="F:metal ion binding"/>
    <property type="evidence" value="ECO:0007669"/>
    <property type="project" value="UniProtKB-KW"/>
</dbReference>
<organism evidence="11 12">
    <name type="scientific">Diatrype stigma</name>
    <dbReference type="NCBI Taxonomy" id="117547"/>
    <lineage>
        <taxon>Eukaryota</taxon>
        <taxon>Fungi</taxon>
        <taxon>Dikarya</taxon>
        <taxon>Ascomycota</taxon>
        <taxon>Pezizomycotina</taxon>
        <taxon>Sordariomycetes</taxon>
        <taxon>Xylariomycetidae</taxon>
        <taxon>Xylariales</taxon>
        <taxon>Diatrypaceae</taxon>
        <taxon>Diatrype</taxon>
    </lineage>
</organism>
<keyword evidence="9" id="KW-0472">Membrane</keyword>
<comment type="similarity">
    <text evidence="2 9">Belongs to the peptidase M76 family.</text>
</comment>
<dbReference type="Proteomes" id="UP001320420">
    <property type="component" value="Unassembled WGS sequence"/>
</dbReference>
<dbReference type="EMBL" id="JAKJXP020000101">
    <property type="protein sequence ID" value="KAK7746153.1"/>
    <property type="molecule type" value="Genomic_DNA"/>
</dbReference>
<evidence type="ECO:0000256" key="10">
    <source>
        <dbReference type="SAM" id="MobiDB-lite"/>
    </source>
</evidence>
<keyword evidence="12" id="KW-1185">Reference proteome</keyword>
<dbReference type="PANTHER" id="PTHR21711">
    <property type="entry name" value="MITOCHONDRIAL INNER MEMBRANE PROTEASE"/>
    <property type="match status" value="1"/>
</dbReference>
<protein>
    <recommendedName>
        <fullName evidence="3 9">Mitochondrial inner membrane protease ATP23</fullName>
        <ecNumber evidence="9">3.4.24.-</ecNumber>
    </recommendedName>
</protein>
<dbReference type="GO" id="GO:0004222">
    <property type="term" value="F:metalloendopeptidase activity"/>
    <property type="evidence" value="ECO:0007669"/>
    <property type="project" value="InterPro"/>
</dbReference>
<feature type="compositionally biased region" description="Low complexity" evidence="10">
    <location>
        <begin position="1"/>
        <end position="46"/>
    </location>
</feature>
<proteinExistence type="inferred from homology"/>
<evidence type="ECO:0000256" key="7">
    <source>
        <dbReference type="ARBA" id="ARBA00023049"/>
    </source>
</evidence>
<evidence type="ECO:0000256" key="4">
    <source>
        <dbReference type="ARBA" id="ARBA00022670"/>
    </source>
</evidence>
<dbReference type="GO" id="GO:0005743">
    <property type="term" value="C:mitochondrial inner membrane"/>
    <property type="evidence" value="ECO:0007669"/>
    <property type="project" value="UniProtKB-SubCell"/>
</dbReference>
<evidence type="ECO:0000313" key="12">
    <source>
        <dbReference type="Proteomes" id="UP001320420"/>
    </source>
</evidence>
<evidence type="ECO:0000256" key="5">
    <source>
        <dbReference type="ARBA" id="ARBA00022723"/>
    </source>
</evidence>
<accession>A0AAN9UMU8</accession>
<keyword evidence="9" id="KW-0496">Mitochondrion</keyword>
<comment type="function">
    <text evidence="8">Has a dual role in the assembly of mitochondrial ATPase. Acts as a protease that removes N-terminal residues of mitochondrial ATPase CF(0) subunit 6 at the intermembrane space side. Also involved in the correct assembly of the membrane-embedded ATPase CF(0) particle, probably mediating association of subunit 6 with the subunit 9 ring.</text>
</comment>
<comment type="subcellular location">
    <subcellularLocation>
        <location evidence="1 9">Mitochondrion inner membrane</location>
        <topology evidence="1 9">Peripheral membrane protein</topology>
        <orientation evidence="1 9">Intermembrane side</orientation>
    </subcellularLocation>
</comment>
<dbReference type="GO" id="GO:0034982">
    <property type="term" value="P:mitochondrial protein processing"/>
    <property type="evidence" value="ECO:0007669"/>
    <property type="project" value="TreeGrafter"/>
</dbReference>
<reference evidence="11 12" key="1">
    <citation type="submission" date="2024-02" db="EMBL/GenBank/DDBJ databases">
        <title>De novo assembly and annotation of 12 fungi associated with fruit tree decline syndrome in Ontario, Canada.</title>
        <authorList>
            <person name="Sulman M."/>
            <person name="Ellouze W."/>
            <person name="Ilyukhin E."/>
        </authorList>
    </citation>
    <scope>NUCLEOTIDE SEQUENCE [LARGE SCALE GENOMIC DNA]</scope>
    <source>
        <strain evidence="11 12">M11/M66-122</strain>
    </source>
</reference>
<keyword evidence="7 9" id="KW-0482">Metalloprotease</keyword>
<comment type="caution">
    <text evidence="11">The sequence shown here is derived from an EMBL/GenBank/DDBJ whole genome shotgun (WGS) entry which is preliminary data.</text>
</comment>
<evidence type="ECO:0000313" key="11">
    <source>
        <dbReference type="EMBL" id="KAK7746153.1"/>
    </source>
</evidence>
<feature type="region of interest" description="Disordered" evidence="10">
    <location>
        <begin position="1"/>
        <end position="52"/>
    </location>
</feature>
<dbReference type="GO" id="GO:0033615">
    <property type="term" value="P:mitochondrial proton-transporting ATP synthase complex assembly"/>
    <property type="evidence" value="ECO:0007669"/>
    <property type="project" value="TreeGrafter"/>
</dbReference>
<keyword evidence="4 9" id="KW-0645">Protease</keyword>
<evidence type="ECO:0000256" key="2">
    <source>
        <dbReference type="ARBA" id="ARBA00009915"/>
    </source>
</evidence>
<dbReference type="AlphaFoldDB" id="A0AAN9UMU8"/>